<evidence type="ECO:0000313" key="2">
    <source>
        <dbReference type="EMBL" id="PLW39196.1"/>
    </source>
</evidence>
<dbReference type="EMBL" id="PGCJ01000197">
    <property type="protein sequence ID" value="PLW39196.1"/>
    <property type="molecule type" value="Genomic_DNA"/>
</dbReference>
<feature type="compositionally biased region" description="Polar residues" evidence="1">
    <location>
        <begin position="1"/>
        <end position="14"/>
    </location>
</feature>
<proteinExistence type="predicted"/>
<dbReference type="Proteomes" id="UP000235388">
    <property type="component" value="Unassembled WGS sequence"/>
</dbReference>
<keyword evidence="3" id="KW-1185">Reference proteome</keyword>
<name>A0A2N5UNG7_9BASI</name>
<comment type="caution">
    <text evidence="2">The sequence shown here is derived from an EMBL/GenBank/DDBJ whole genome shotgun (WGS) entry which is preliminary data.</text>
</comment>
<reference evidence="2 3" key="1">
    <citation type="submission" date="2017-11" db="EMBL/GenBank/DDBJ databases">
        <title>De novo assembly and phasing of dikaryotic genomes from two isolates of Puccinia coronata f. sp. avenae, the causal agent of oat crown rust.</title>
        <authorList>
            <person name="Miller M.E."/>
            <person name="Zhang Y."/>
            <person name="Omidvar V."/>
            <person name="Sperschneider J."/>
            <person name="Schwessinger B."/>
            <person name="Raley C."/>
            <person name="Palmer J.M."/>
            <person name="Garnica D."/>
            <person name="Upadhyaya N."/>
            <person name="Rathjen J."/>
            <person name="Taylor J.M."/>
            <person name="Park R.F."/>
            <person name="Dodds P.N."/>
            <person name="Hirsch C.D."/>
            <person name="Kianian S.F."/>
            <person name="Figueroa M."/>
        </authorList>
    </citation>
    <scope>NUCLEOTIDE SEQUENCE [LARGE SCALE GENOMIC DNA]</scope>
    <source>
        <strain evidence="2">12NC29</strain>
    </source>
</reference>
<evidence type="ECO:0000313" key="3">
    <source>
        <dbReference type="Proteomes" id="UP000235388"/>
    </source>
</evidence>
<protein>
    <submittedName>
        <fullName evidence="2">Uncharacterized protein</fullName>
    </submittedName>
</protein>
<sequence>MTPFNNNRTNNQFASGRAQFDGTGHTNGRTPFDGLGHTNGRTPFDGLGHTDFRTPFHGPGNTGGGTPFHGPGNAGGGTPFHGPGNTGGGTPFHGPGNTGSGTPFHGPGTTGGGTLFCGPGNTGGGTPFYGPVMHRLYGSTKNPFVASNDKFQPFLKAVVNNPASKVIIHISMDDPNAQAAKKVQEGLENETLALSYAAPEERQALAMSKERLIVNPKSNVEAGKRTKMIAKLTAHIISVYGCNAKALAVRDPDDKNRLICITRDRLYIWAQALQHNALDADFDSPPRGSKFTPEPYTIATVVELLWGRIELERDDCLKG</sequence>
<evidence type="ECO:0000256" key="1">
    <source>
        <dbReference type="SAM" id="MobiDB-lite"/>
    </source>
</evidence>
<organism evidence="2 3">
    <name type="scientific">Puccinia coronata f. sp. avenae</name>
    <dbReference type="NCBI Taxonomy" id="200324"/>
    <lineage>
        <taxon>Eukaryota</taxon>
        <taxon>Fungi</taxon>
        <taxon>Dikarya</taxon>
        <taxon>Basidiomycota</taxon>
        <taxon>Pucciniomycotina</taxon>
        <taxon>Pucciniomycetes</taxon>
        <taxon>Pucciniales</taxon>
        <taxon>Pucciniaceae</taxon>
        <taxon>Puccinia</taxon>
    </lineage>
</organism>
<feature type="compositionally biased region" description="Gly residues" evidence="1">
    <location>
        <begin position="108"/>
        <end position="118"/>
    </location>
</feature>
<feature type="compositionally biased region" description="Gly residues" evidence="1">
    <location>
        <begin position="60"/>
        <end position="99"/>
    </location>
</feature>
<gene>
    <name evidence="2" type="ORF">PCANC_12930</name>
</gene>
<feature type="region of interest" description="Disordered" evidence="1">
    <location>
        <begin position="1"/>
        <end position="118"/>
    </location>
</feature>
<dbReference type="AlphaFoldDB" id="A0A2N5UNG7"/>
<dbReference type="OrthoDB" id="3786084at2759"/>
<accession>A0A2N5UNG7</accession>